<dbReference type="GO" id="GO:0004519">
    <property type="term" value="F:endonuclease activity"/>
    <property type="evidence" value="ECO:0007669"/>
    <property type="project" value="UniProtKB-KW"/>
</dbReference>
<dbReference type="CDD" id="cd05467">
    <property type="entry name" value="CBM20"/>
    <property type="match status" value="1"/>
</dbReference>
<evidence type="ECO:0000256" key="2">
    <source>
        <dbReference type="ARBA" id="ARBA00005522"/>
    </source>
</evidence>
<accession>A0A2P2LE71</accession>
<reference evidence="11" key="1">
    <citation type="submission" date="2018-02" db="EMBL/GenBank/DDBJ databases">
        <title>Rhizophora mucronata_Transcriptome.</title>
        <authorList>
            <person name="Meera S.P."/>
            <person name="Sreeshan A."/>
            <person name="Augustine A."/>
        </authorList>
    </citation>
    <scope>NUCLEOTIDE SEQUENCE</scope>
    <source>
        <tissue evidence="11">Leaf</tissue>
    </source>
</reference>
<dbReference type="GO" id="GO:2001070">
    <property type="term" value="F:starch binding"/>
    <property type="evidence" value="ECO:0007669"/>
    <property type="project" value="InterPro"/>
</dbReference>
<dbReference type="PANTHER" id="PTHR30001:SF1">
    <property type="entry name" value="RIBONUCLEASE E_G-LIKE PROTEIN, CHLOROPLASTIC"/>
    <property type="match status" value="1"/>
</dbReference>
<evidence type="ECO:0000256" key="8">
    <source>
        <dbReference type="ARBA" id="ARBA00022884"/>
    </source>
</evidence>
<dbReference type="Pfam" id="PF10150">
    <property type="entry name" value="RNase_E_G"/>
    <property type="match status" value="1"/>
</dbReference>
<dbReference type="InterPro" id="IPR004659">
    <property type="entry name" value="RNase_E/G"/>
</dbReference>
<dbReference type="PROSITE" id="PS51166">
    <property type="entry name" value="CBM20"/>
    <property type="match status" value="1"/>
</dbReference>
<dbReference type="GO" id="GO:0046872">
    <property type="term" value="F:metal ion binding"/>
    <property type="evidence" value="ECO:0007669"/>
    <property type="project" value="UniProtKB-KW"/>
</dbReference>
<keyword evidence="6" id="KW-0378">Hydrolase</keyword>
<dbReference type="InterPro" id="IPR013784">
    <property type="entry name" value="Carb-bd-like_fold"/>
</dbReference>
<comment type="cofactor">
    <cofactor evidence="1">
        <name>Mg(2+)</name>
        <dbReference type="ChEBI" id="CHEBI:18420"/>
    </cofactor>
</comment>
<dbReference type="GO" id="GO:0004540">
    <property type="term" value="F:RNA nuclease activity"/>
    <property type="evidence" value="ECO:0007669"/>
    <property type="project" value="InterPro"/>
</dbReference>
<dbReference type="SUPFAM" id="SSF49452">
    <property type="entry name" value="Starch-binding domain-like"/>
    <property type="match status" value="1"/>
</dbReference>
<proteinExistence type="inferred from homology"/>
<dbReference type="EMBL" id="GGEC01035766">
    <property type="protein sequence ID" value="MBX16250.1"/>
    <property type="molecule type" value="Transcribed_RNA"/>
</dbReference>
<evidence type="ECO:0000313" key="11">
    <source>
        <dbReference type="EMBL" id="MBX16250.1"/>
    </source>
</evidence>
<dbReference type="GO" id="GO:0016787">
    <property type="term" value="F:hydrolase activity"/>
    <property type="evidence" value="ECO:0007669"/>
    <property type="project" value="UniProtKB-KW"/>
</dbReference>
<keyword evidence="7" id="KW-0460">Magnesium</keyword>
<keyword evidence="5" id="KW-0255">Endonuclease</keyword>
<dbReference type="PANTHER" id="PTHR30001">
    <property type="entry name" value="RIBONUCLEASE"/>
    <property type="match status" value="1"/>
</dbReference>
<dbReference type="GO" id="GO:0003723">
    <property type="term" value="F:RNA binding"/>
    <property type="evidence" value="ECO:0007669"/>
    <property type="project" value="UniProtKB-KW"/>
</dbReference>
<feature type="domain" description="CBM20" evidence="10">
    <location>
        <begin position="101"/>
        <end position="210"/>
    </location>
</feature>
<dbReference type="SMART" id="SM01065">
    <property type="entry name" value="CBM_2"/>
    <property type="match status" value="1"/>
</dbReference>
<evidence type="ECO:0000256" key="7">
    <source>
        <dbReference type="ARBA" id="ARBA00022842"/>
    </source>
</evidence>
<dbReference type="InterPro" id="IPR019307">
    <property type="entry name" value="RNA-bd_AU-1/RNase_E/G"/>
</dbReference>
<keyword evidence="8" id="KW-0694">RNA-binding</keyword>
<sequence length="1021" mass="115513">MLSLFHCPRAIELSPRKRVMGGLSRTRPPSHHHDCRGLRRRCLLTPPIPSSLLGRQRFLSPRYIFHHTPLRNDFRFVLCRGSCSSLLSSVMSAKKGHSNTTISKASCEVVWTVEADLAPGQHLYLTGDPFVLGSWQPERAIQMSPSDHGNTWRADVELPYNVNFKYNYFITEETQLLHGIVWRTGPEFSLSVPQRVKQDRKIMVRDSWMKCDCQSFPPHVWGSWIEEAYLSELPLNSVLARDELENVKHVEMDTEELKPFLNDLKVENKSCFNDKEDIAGDRHDRPVSFFSEGDQPVEEPWLLLPSIFLVTKEKMMPQSKNNEHCEVEDKKLPTEDDPISTIILMNSSICTMQRVAVMENGKLVELLLEPVKNNVQCDSVYLGVVTKLVPHMGGAFVNIGGARPSLMEIKKNREPYMFPPFRQMTREKKEVNSSVFDAIEEISVAHTNEHTSDDVEVTNDVAEFISQDDLMPFMHEDHEEHEVDDDYDFLEGKESVNGSVVDYGETAADFEHFLDGREHHRQDESTNSSLHVKTEVANNDLMSHPRDMKDAKPILNNTNKWAQVCRGTKIIVQVVKEGLGSKGPQLTAFPKLRSRFWILITHYDKIGVSKKISGVERTRLKVIAKSLQPPGFGLTVRTVAAGHSLEELQKDLEGLLSTWKCITEHAKSASLAADEGVEGAVPVILHRAMGQTLTVVQDYFNDKVGKLVVDSPRTYHEVTNYLQEIAPALCNRVELYDKKKPLFDEFNVEEEINSILSKRVPLANGGSLVIEQTEALVSIDVNGGHVMFGQGTSQEKATLEVNLAAADQIARELRLRDIGGIIVVDFIDMADESNKRLVYEQMKRSVERDRSMVKVSELSKHGLMEITRKRVRPSVTFMISEPCTCCHATGRVEALETSFSKIEQEICRLLAEVDQTAYLENPKAWPRFILRVDHHMCNYLTSGKKTRLAILSSSLKVWLLLKVARGFTRGAFELKLFTDDKANNKQHQAGISVLQQTEARTVNSGRKVTLVPVKKRKASGK</sequence>
<dbReference type="Pfam" id="PF00686">
    <property type="entry name" value="CBM_20"/>
    <property type="match status" value="1"/>
</dbReference>
<evidence type="ECO:0000256" key="9">
    <source>
        <dbReference type="ARBA" id="ARBA00023436"/>
    </source>
</evidence>
<dbReference type="InterPro" id="IPR012340">
    <property type="entry name" value="NA-bd_OB-fold"/>
</dbReference>
<dbReference type="FunFam" id="2.60.40.10:FF:001568">
    <property type="entry name" value="Ribonuclease E/G-like protein, chloroplastic"/>
    <property type="match status" value="1"/>
</dbReference>
<protein>
    <submittedName>
        <fullName evidence="11">Uncharacterized protein MANES_12G064500</fullName>
    </submittedName>
</protein>
<dbReference type="GO" id="GO:0005737">
    <property type="term" value="C:cytoplasm"/>
    <property type="evidence" value="ECO:0007669"/>
    <property type="project" value="TreeGrafter"/>
</dbReference>
<comment type="similarity">
    <text evidence="2">Belongs to the RNase E/G family.</text>
</comment>
<evidence type="ECO:0000256" key="1">
    <source>
        <dbReference type="ARBA" id="ARBA00001946"/>
    </source>
</evidence>
<dbReference type="Gene3D" id="2.60.40.10">
    <property type="entry name" value="Immunoglobulins"/>
    <property type="match status" value="1"/>
</dbReference>
<evidence type="ECO:0000256" key="6">
    <source>
        <dbReference type="ARBA" id="ARBA00022801"/>
    </source>
</evidence>
<keyword evidence="3" id="KW-0540">Nuclease</keyword>
<dbReference type="GO" id="GO:0006364">
    <property type="term" value="P:rRNA processing"/>
    <property type="evidence" value="ECO:0007669"/>
    <property type="project" value="TreeGrafter"/>
</dbReference>
<dbReference type="AlphaFoldDB" id="A0A2P2LE71"/>
<name>A0A2P2LE71_RHIMU</name>
<evidence type="ECO:0000256" key="5">
    <source>
        <dbReference type="ARBA" id="ARBA00022759"/>
    </source>
</evidence>
<evidence type="ECO:0000256" key="4">
    <source>
        <dbReference type="ARBA" id="ARBA00022723"/>
    </source>
</evidence>
<dbReference type="InterPro" id="IPR013783">
    <property type="entry name" value="Ig-like_fold"/>
</dbReference>
<evidence type="ECO:0000259" key="10">
    <source>
        <dbReference type="PROSITE" id="PS51166"/>
    </source>
</evidence>
<dbReference type="Gene3D" id="2.40.50.140">
    <property type="entry name" value="Nucleic acid-binding proteins"/>
    <property type="match status" value="2"/>
</dbReference>
<organism evidence="11">
    <name type="scientific">Rhizophora mucronata</name>
    <name type="common">Asiatic mangrove</name>
    <dbReference type="NCBI Taxonomy" id="61149"/>
    <lineage>
        <taxon>Eukaryota</taxon>
        <taxon>Viridiplantae</taxon>
        <taxon>Streptophyta</taxon>
        <taxon>Embryophyta</taxon>
        <taxon>Tracheophyta</taxon>
        <taxon>Spermatophyta</taxon>
        <taxon>Magnoliopsida</taxon>
        <taxon>eudicotyledons</taxon>
        <taxon>Gunneridae</taxon>
        <taxon>Pentapetalae</taxon>
        <taxon>rosids</taxon>
        <taxon>fabids</taxon>
        <taxon>Malpighiales</taxon>
        <taxon>Rhizophoraceae</taxon>
        <taxon>Rhizophora</taxon>
    </lineage>
</organism>
<evidence type="ECO:0000256" key="3">
    <source>
        <dbReference type="ARBA" id="ARBA00022722"/>
    </source>
</evidence>
<comment type="function">
    <text evidence="9">Involved in intercistronic processing of primary transcripts from chloroplast operons. The endonucleolytic activity of the enzyme depends on the number of phosphates at the 5' end, is inhibited by structured RNA, and preferentially cleaves A/U-rich sequences.</text>
</comment>
<dbReference type="InterPro" id="IPR002044">
    <property type="entry name" value="CBM20"/>
</dbReference>
<keyword evidence="4" id="KW-0479">Metal-binding</keyword>